<gene>
    <name evidence="2" type="ORF">DY000_02010027</name>
</gene>
<comment type="caution">
    <text evidence="2">The sequence shown here is derived from an EMBL/GenBank/DDBJ whole genome shotgun (WGS) entry which is preliminary data.</text>
</comment>
<keyword evidence="3" id="KW-1185">Reference proteome</keyword>
<name>A0ABQ7C7X7_BRACR</name>
<feature type="region of interest" description="Disordered" evidence="1">
    <location>
        <begin position="57"/>
        <end position="77"/>
    </location>
</feature>
<protein>
    <submittedName>
        <fullName evidence="2">Uncharacterized protein</fullName>
    </submittedName>
</protein>
<accession>A0ABQ7C7X7</accession>
<reference evidence="2 3" key="1">
    <citation type="journal article" date="2020" name="BMC Genomics">
        <title>Intraspecific diversification of the crop wild relative Brassica cretica Lam. using demographic model selection.</title>
        <authorList>
            <person name="Kioukis A."/>
            <person name="Michalopoulou V.A."/>
            <person name="Briers L."/>
            <person name="Pirintsos S."/>
            <person name="Studholme D.J."/>
            <person name="Pavlidis P."/>
            <person name="Sarris P.F."/>
        </authorList>
    </citation>
    <scope>NUCLEOTIDE SEQUENCE [LARGE SCALE GENOMIC DNA]</scope>
    <source>
        <strain evidence="3">cv. PFS-1207/04</strain>
    </source>
</reference>
<proteinExistence type="predicted"/>
<dbReference type="Proteomes" id="UP000266723">
    <property type="component" value="Unassembled WGS sequence"/>
</dbReference>
<evidence type="ECO:0000313" key="2">
    <source>
        <dbReference type="EMBL" id="KAF3547939.1"/>
    </source>
</evidence>
<organism evidence="2 3">
    <name type="scientific">Brassica cretica</name>
    <name type="common">Mustard</name>
    <dbReference type="NCBI Taxonomy" id="69181"/>
    <lineage>
        <taxon>Eukaryota</taxon>
        <taxon>Viridiplantae</taxon>
        <taxon>Streptophyta</taxon>
        <taxon>Embryophyta</taxon>
        <taxon>Tracheophyta</taxon>
        <taxon>Spermatophyta</taxon>
        <taxon>Magnoliopsida</taxon>
        <taxon>eudicotyledons</taxon>
        <taxon>Gunneridae</taxon>
        <taxon>Pentapetalae</taxon>
        <taxon>rosids</taxon>
        <taxon>malvids</taxon>
        <taxon>Brassicales</taxon>
        <taxon>Brassicaceae</taxon>
        <taxon>Brassiceae</taxon>
        <taxon>Brassica</taxon>
    </lineage>
</organism>
<evidence type="ECO:0000313" key="3">
    <source>
        <dbReference type="Proteomes" id="UP000266723"/>
    </source>
</evidence>
<dbReference type="EMBL" id="QGKV02000832">
    <property type="protein sequence ID" value="KAF3547939.1"/>
    <property type="molecule type" value="Genomic_DNA"/>
</dbReference>
<sequence>MRKVAIGAHELHDLKMAATIEHCGEETTWTRDPVVENCDNLGAVVTAAKDVRKLVRAEETRTCGGGSRSKPQLEPKT</sequence>
<evidence type="ECO:0000256" key="1">
    <source>
        <dbReference type="SAM" id="MobiDB-lite"/>
    </source>
</evidence>